<dbReference type="FunFam" id="3.30.565.10:FF:000016">
    <property type="entry name" value="Chemotaxis protein CheA, putative"/>
    <property type="match status" value="1"/>
</dbReference>
<dbReference type="PROSITE" id="PS50109">
    <property type="entry name" value="HIS_KIN"/>
    <property type="match status" value="1"/>
</dbReference>
<evidence type="ECO:0000256" key="1">
    <source>
        <dbReference type="ARBA" id="ARBA00000085"/>
    </source>
</evidence>
<evidence type="ECO:0000256" key="2">
    <source>
        <dbReference type="ARBA" id="ARBA00012438"/>
    </source>
</evidence>
<evidence type="ECO:0000256" key="4">
    <source>
        <dbReference type="ARBA" id="ARBA00022500"/>
    </source>
</evidence>
<dbReference type="Pfam" id="PF02518">
    <property type="entry name" value="HATPase_c"/>
    <property type="match status" value="1"/>
</dbReference>
<dbReference type="SUPFAM" id="SSF47226">
    <property type="entry name" value="Histidine-containing phosphotransfer domain, HPT domain"/>
    <property type="match status" value="1"/>
</dbReference>
<dbReference type="Gene3D" id="3.30.565.10">
    <property type="entry name" value="Histidine kinase-like ATPase, C-terminal domain"/>
    <property type="match status" value="1"/>
</dbReference>
<feature type="domain" description="HPt" evidence="15">
    <location>
        <begin position="18"/>
        <end position="122"/>
    </location>
</feature>
<dbReference type="GO" id="GO:0000155">
    <property type="term" value="F:phosphorelay sensor kinase activity"/>
    <property type="evidence" value="ECO:0007669"/>
    <property type="project" value="InterPro"/>
</dbReference>
<evidence type="ECO:0000259" key="15">
    <source>
        <dbReference type="PROSITE" id="PS50894"/>
    </source>
</evidence>
<dbReference type="CDD" id="cd00731">
    <property type="entry name" value="CheA_reg"/>
    <property type="match status" value="1"/>
</dbReference>
<evidence type="ECO:0000256" key="8">
    <source>
        <dbReference type="ARBA" id="ARBA00022777"/>
    </source>
</evidence>
<dbReference type="GO" id="GO:0005524">
    <property type="term" value="F:ATP binding"/>
    <property type="evidence" value="ECO:0007669"/>
    <property type="project" value="UniProtKB-KW"/>
</dbReference>
<dbReference type="InterPro" id="IPR005467">
    <property type="entry name" value="His_kinase_dom"/>
</dbReference>
<dbReference type="InterPro" id="IPR002545">
    <property type="entry name" value="CheW-lke_dom"/>
</dbReference>
<evidence type="ECO:0000259" key="13">
    <source>
        <dbReference type="PROSITE" id="PS50109"/>
    </source>
</evidence>
<evidence type="ECO:0000259" key="14">
    <source>
        <dbReference type="PROSITE" id="PS50851"/>
    </source>
</evidence>
<dbReference type="EC" id="2.7.13.3" evidence="2"/>
<reference evidence="16" key="1">
    <citation type="journal article" date="2006" name="Nature">
        <title>Deciphering the evolution and metabolism of an anammox bacterium from a community genome.</title>
        <authorList>
            <person name="Strous M."/>
            <person name="Pelletier E."/>
            <person name="Mangenot S."/>
            <person name="Rattei T."/>
            <person name="Lehner A."/>
            <person name="Taylor M.W."/>
            <person name="Horn M."/>
            <person name="Daims H."/>
            <person name="Bartol-Mavel D."/>
            <person name="Wincker P."/>
            <person name="Barbe V."/>
            <person name="Fonknechten N."/>
            <person name="Vallenet D."/>
            <person name="Segurens B."/>
            <person name="Schenowitz-Truong C."/>
            <person name="Medigue C."/>
            <person name="Collingro A."/>
            <person name="Snel B."/>
            <person name="Dutilh B.E."/>
            <person name="OpDenCamp H.J.M."/>
            <person name="vanDerDrift C."/>
            <person name="Cirpus I."/>
            <person name="vanDePas-Schoonen K.T."/>
            <person name="Harhangi H.R."/>
            <person name="vanNiftrik L."/>
            <person name="Schmid M."/>
            <person name="Keltjens J."/>
            <person name="vanDeVossenberg J."/>
            <person name="Kartal B."/>
            <person name="Meier H."/>
            <person name="Frishman D."/>
            <person name="Huynen M.A."/>
            <person name="Mewes H."/>
            <person name="Weissenbach J."/>
            <person name="Jetten M.S.M."/>
            <person name="Wagner M."/>
            <person name="LePaslier D."/>
        </authorList>
    </citation>
    <scope>NUCLEOTIDE SEQUENCE</scope>
</reference>
<proteinExistence type="predicted"/>
<evidence type="ECO:0000256" key="7">
    <source>
        <dbReference type="ARBA" id="ARBA00022741"/>
    </source>
</evidence>
<dbReference type="SUPFAM" id="SSF55874">
    <property type="entry name" value="ATPase domain of HSP90 chaperone/DNA topoisomerase II/histidine kinase"/>
    <property type="match status" value="1"/>
</dbReference>
<dbReference type="FunFam" id="2.30.30.40:FF:000048">
    <property type="entry name" value="Chemotaxis protein CheA, putative"/>
    <property type="match status" value="1"/>
</dbReference>
<evidence type="ECO:0000313" key="16">
    <source>
        <dbReference type="EMBL" id="CAJ71986.1"/>
    </source>
</evidence>
<dbReference type="AlphaFoldDB" id="Q1PXP0"/>
<dbReference type="EMBL" id="CT573073">
    <property type="protein sequence ID" value="CAJ71986.1"/>
    <property type="molecule type" value="Genomic_DNA"/>
</dbReference>
<comment type="function">
    <text evidence="11">Involved in the transmission of sensory signals from the chemoreceptors to the flagellar motors. CheA is autophosphorylated; it can transfer its phosphate group to either CheB or CheY.</text>
</comment>
<dbReference type="InterPro" id="IPR004105">
    <property type="entry name" value="CheA-like_dim"/>
</dbReference>
<keyword evidence="7" id="KW-0547">Nucleotide-binding</keyword>
<dbReference type="InterPro" id="IPR004358">
    <property type="entry name" value="Sig_transdc_His_kin-like_C"/>
</dbReference>
<dbReference type="InterPro" id="IPR037006">
    <property type="entry name" value="CheA-like_homodim_sf"/>
</dbReference>
<evidence type="ECO:0000256" key="11">
    <source>
        <dbReference type="ARBA" id="ARBA00035100"/>
    </source>
</evidence>
<dbReference type="PROSITE" id="PS50894">
    <property type="entry name" value="HPT"/>
    <property type="match status" value="1"/>
</dbReference>
<keyword evidence="6 16" id="KW-0808">Transferase</keyword>
<dbReference type="SMART" id="SM00073">
    <property type="entry name" value="HPT"/>
    <property type="match status" value="1"/>
</dbReference>
<dbReference type="SMART" id="SM01231">
    <property type="entry name" value="H-kinase_dim"/>
    <property type="match status" value="1"/>
</dbReference>
<evidence type="ECO:0000256" key="5">
    <source>
        <dbReference type="ARBA" id="ARBA00022553"/>
    </source>
</evidence>
<dbReference type="InterPro" id="IPR037257">
    <property type="entry name" value="T2SS_E_N_sf"/>
</dbReference>
<dbReference type="GO" id="GO:0006935">
    <property type="term" value="P:chemotaxis"/>
    <property type="evidence" value="ECO:0007669"/>
    <property type="project" value="UniProtKB-KW"/>
</dbReference>
<reference evidence="16" key="2">
    <citation type="submission" date="2006-01" db="EMBL/GenBank/DDBJ databases">
        <authorList>
            <person name="Genoscope"/>
        </authorList>
    </citation>
    <scope>NUCLEOTIDE SEQUENCE</scope>
</reference>
<dbReference type="PANTHER" id="PTHR43395">
    <property type="entry name" value="SENSOR HISTIDINE KINASE CHEA"/>
    <property type="match status" value="1"/>
</dbReference>
<organism evidence="16">
    <name type="scientific">Kuenenia stuttgartiensis</name>
    <dbReference type="NCBI Taxonomy" id="174633"/>
    <lineage>
        <taxon>Bacteria</taxon>
        <taxon>Pseudomonadati</taxon>
        <taxon>Planctomycetota</taxon>
        <taxon>Candidatus Brocadiia</taxon>
        <taxon>Candidatus Brocadiales</taxon>
        <taxon>Candidatus Brocadiaceae</taxon>
        <taxon>Candidatus Kuenenia</taxon>
    </lineage>
</organism>
<keyword evidence="5 12" id="KW-0597">Phosphoprotein</keyword>
<dbReference type="Gene3D" id="1.20.120.160">
    <property type="entry name" value="HPT domain"/>
    <property type="match status" value="1"/>
</dbReference>
<dbReference type="GO" id="GO:0005737">
    <property type="term" value="C:cytoplasm"/>
    <property type="evidence" value="ECO:0007669"/>
    <property type="project" value="InterPro"/>
</dbReference>
<sequence>MQTDSCFFKDKNMEDTSFLMDDPEIVKEFLTESGDHLESVESQILQLEENPDNTDIINTIFRPIHSTKGSAGFLGLKDMGTVSHELETLLDEARKGNLKITPLIIEILYEGVDILKRLRGLVAKKVEKIDVSDEIVDYAPVIVKIKNALVGQKATESAPSKPQHLGEILVEKGEITEDDLDKALEEQEKLQQKKIGEIIVEKGIVTKETIDSALKTLPATAPVSETVKVDIQKIDSLVNLVGELVIANALIKDLLENTNSTSNKNISHLGKIVKDIQDQVMSIRMVPIKSTFQKMSRLVRDVSKKAGKKVKLEVSGEETELDKSVIESIGDPLVHILRNSVDHGIEPEEERIAAGKPALGHVYLDAFHKGGNIFIEIRDDGRGLRKDKLLKKAIEKGIMSENATLTEQQIFGLIFAAGFSTAEKITDISGRGVGMDVVKKNIERLRGKVEISSEEGKGTKISIKLPLTMAIIDGMIVQVGNQKYIVPMLSIEESIRPKKDDISTIQQRGEVINVRGNILPMVRLHQWYNVEPKKYAPWEAIILIVESEGQRCGILVDDLIGQQQIVIKRLGEQFRNVKGVSGSAILGDGRVGLILDVGGIMNLALN</sequence>
<dbReference type="InterPro" id="IPR036641">
    <property type="entry name" value="HPT_dom_sf"/>
</dbReference>
<keyword evidence="8 16" id="KW-0418">Kinase</keyword>
<dbReference type="PANTHER" id="PTHR43395:SF10">
    <property type="entry name" value="CHEMOTAXIS PROTEIN CHEA"/>
    <property type="match status" value="1"/>
</dbReference>
<keyword evidence="4" id="KW-0145">Chemotaxis</keyword>
<dbReference type="PRINTS" id="PR00344">
    <property type="entry name" value="BCTRLSENSOR"/>
</dbReference>
<evidence type="ECO:0000256" key="9">
    <source>
        <dbReference type="ARBA" id="ARBA00022840"/>
    </source>
</evidence>
<dbReference type="InterPro" id="IPR003594">
    <property type="entry name" value="HATPase_dom"/>
</dbReference>
<dbReference type="Pfam" id="PF01584">
    <property type="entry name" value="CheW"/>
    <property type="match status" value="1"/>
</dbReference>
<comment type="catalytic activity">
    <reaction evidence="1">
        <text>ATP + protein L-histidine = ADP + protein N-phospho-L-histidine.</text>
        <dbReference type="EC" id="2.7.13.3"/>
    </reaction>
</comment>
<dbReference type="PROSITE" id="PS50851">
    <property type="entry name" value="CHEW"/>
    <property type="match status" value="1"/>
</dbReference>
<feature type="domain" description="CheW-like" evidence="14">
    <location>
        <begin position="471"/>
        <end position="606"/>
    </location>
</feature>
<evidence type="ECO:0000256" key="6">
    <source>
        <dbReference type="ARBA" id="ARBA00022679"/>
    </source>
</evidence>
<dbReference type="SUPFAM" id="SSF50341">
    <property type="entry name" value="CheW-like"/>
    <property type="match status" value="1"/>
</dbReference>
<evidence type="ECO:0000256" key="3">
    <source>
        <dbReference type="ARBA" id="ARBA00021495"/>
    </source>
</evidence>
<dbReference type="Gene3D" id="1.10.287.560">
    <property type="entry name" value="Histidine kinase CheA-like, homodimeric domain"/>
    <property type="match status" value="1"/>
</dbReference>
<feature type="modified residue" description="Phosphohistidine" evidence="12">
    <location>
        <position position="65"/>
    </location>
</feature>
<dbReference type="InterPro" id="IPR008207">
    <property type="entry name" value="Sig_transdc_His_kin_Hpt_dom"/>
</dbReference>
<dbReference type="SMART" id="SM00387">
    <property type="entry name" value="HATPase_c"/>
    <property type="match status" value="1"/>
</dbReference>
<feature type="domain" description="Histidine kinase" evidence="13">
    <location>
        <begin position="222"/>
        <end position="469"/>
    </location>
</feature>
<dbReference type="InterPro" id="IPR036061">
    <property type="entry name" value="CheW-like_dom_sf"/>
</dbReference>
<dbReference type="SMART" id="SM00260">
    <property type="entry name" value="CheW"/>
    <property type="match status" value="1"/>
</dbReference>
<dbReference type="InterPro" id="IPR051315">
    <property type="entry name" value="Bact_Chemotaxis_CheA"/>
</dbReference>
<name>Q1PXP0_KUEST</name>
<dbReference type="SUPFAM" id="SSF47384">
    <property type="entry name" value="Homodimeric domain of signal transducing histidine kinase"/>
    <property type="match status" value="1"/>
</dbReference>
<dbReference type="Pfam" id="PF01627">
    <property type="entry name" value="Hpt"/>
    <property type="match status" value="1"/>
</dbReference>
<dbReference type="CDD" id="cd00088">
    <property type="entry name" value="HPT"/>
    <property type="match status" value="1"/>
</dbReference>
<accession>Q1PXP0</accession>
<evidence type="ECO:0000256" key="12">
    <source>
        <dbReference type="PROSITE-ProRule" id="PRU00110"/>
    </source>
</evidence>
<gene>
    <name evidence="16" type="primary">cheA</name>
    <name evidence="16" type="ORF">kustc1241</name>
</gene>
<keyword evidence="10" id="KW-0902">Two-component regulatory system</keyword>
<evidence type="ECO:0000256" key="10">
    <source>
        <dbReference type="ARBA" id="ARBA00023012"/>
    </source>
</evidence>
<protein>
    <recommendedName>
        <fullName evidence="3">Chemotaxis protein CheA</fullName>
        <ecNumber evidence="2">2.7.13.3</ecNumber>
    </recommendedName>
</protein>
<dbReference type="InterPro" id="IPR036097">
    <property type="entry name" value="HisK_dim/P_sf"/>
</dbReference>
<dbReference type="InterPro" id="IPR036890">
    <property type="entry name" value="HATPase_C_sf"/>
</dbReference>
<dbReference type="Gene3D" id="2.30.30.40">
    <property type="entry name" value="SH3 Domains"/>
    <property type="match status" value="1"/>
</dbReference>
<dbReference type="Pfam" id="PF02895">
    <property type="entry name" value="H-kinase_dim"/>
    <property type="match status" value="1"/>
</dbReference>
<keyword evidence="9" id="KW-0067">ATP-binding</keyword>
<dbReference type="CDD" id="cd16916">
    <property type="entry name" value="HATPase_CheA-like"/>
    <property type="match status" value="1"/>
</dbReference>
<dbReference type="SUPFAM" id="SSF160246">
    <property type="entry name" value="EspE N-terminal domain-like"/>
    <property type="match status" value="1"/>
</dbReference>